<dbReference type="Pfam" id="PF13639">
    <property type="entry name" value="zf-RING_2"/>
    <property type="match status" value="1"/>
</dbReference>
<keyword evidence="3" id="KW-0472">Membrane</keyword>
<dbReference type="InterPro" id="IPR013083">
    <property type="entry name" value="Znf_RING/FYVE/PHD"/>
</dbReference>
<keyword evidence="1" id="KW-0862">Zinc</keyword>
<evidence type="ECO:0000256" key="1">
    <source>
        <dbReference type="PROSITE-ProRule" id="PRU00175"/>
    </source>
</evidence>
<keyword evidence="1" id="KW-0479">Metal-binding</keyword>
<dbReference type="InterPro" id="IPR044793">
    <property type="entry name" value="SIS3"/>
</dbReference>
<dbReference type="Proteomes" id="UP000077202">
    <property type="component" value="Unassembled WGS sequence"/>
</dbReference>
<keyword evidence="3" id="KW-1133">Transmembrane helix</keyword>
<feature type="compositionally biased region" description="Basic and acidic residues" evidence="2">
    <location>
        <begin position="15"/>
        <end position="24"/>
    </location>
</feature>
<organism evidence="5 6">
    <name type="scientific">Marchantia polymorpha subsp. ruderalis</name>
    <dbReference type="NCBI Taxonomy" id="1480154"/>
    <lineage>
        <taxon>Eukaryota</taxon>
        <taxon>Viridiplantae</taxon>
        <taxon>Streptophyta</taxon>
        <taxon>Embryophyta</taxon>
        <taxon>Marchantiophyta</taxon>
        <taxon>Marchantiopsida</taxon>
        <taxon>Marchantiidae</taxon>
        <taxon>Marchantiales</taxon>
        <taxon>Marchantiaceae</taxon>
        <taxon>Marchantia</taxon>
    </lineage>
</organism>
<dbReference type="GO" id="GO:0004842">
    <property type="term" value="F:ubiquitin-protein transferase activity"/>
    <property type="evidence" value="ECO:0007669"/>
    <property type="project" value="InterPro"/>
</dbReference>
<dbReference type="AlphaFoldDB" id="A0A176VCJ0"/>
<dbReference type="InterPro" id="IPR001841">
    <property type="entry name" value="Znf_RING"/>
</dbReference>
<dbReference type="SMART" id="SM00184">
    <property type="entry name" value="RING"/>
    <property type="match status" value="1"/>
</dbReference>
<keyword evidence="1" id="KW-0863">Zinc-finger</keyword>
<comment type="caution">
    <text evidence="5">The sequence shown here is derived from an EMBL/GenBank/DDBJ whole genome shotgun (WGS) entry which is preliminary data.</text>
</comment>
<feature type="transmembrane region" description="Helical" evidence="3">
    <location>
        <begin position="319"/>
        <end position="343"/>
    </location>
</feature>
<feature type="domain" description="RING-type" evidence="4">
    <location>
        <begin position="433"/>
        <end position="474"/>
    </location>
</feature>
<dbReference type="EMBL" id="LVLJ01004132">
    <property type="protein sequence ID" value="OAE18072.1"/>
    <property type="molecule type" value="Genomic_DNA"/>
</dbReference>
<evidence type="ECO:0000256" key="2">
    <source>
        <dbReference type="SAM" id="MobiDB-lite"/>
    </source>
</evidence>
<dbReference type="PROSITE" id="PS50089">
    <property type="entry name" value="ZF_RING_2"/>
    <property type="match status" value="1"/>
</dbReference>
<accession>A0A176VCJ0</accession>
<reference evidence="5" key="1">
    <citation type="submission" date="2016-03" db="EMBL/GenBank/DDBJ databases">
        <title>Mechanisms controlling the formation of the plant cell surface in tip-growing cells are functionally conserved among land plants.</title>
        <authorList>
            <person name="Honkanen S."/>
            <person name="Jones V.A."/>
            <person name="Morieri G."/>
            <person name="Champion C."/>
            <person name="Hetherington A.J."/>
            <person name="Kelly S."/>
            <person name="Saint-Marcoux D."/>
            <person name="Proust H."/>
            <person name="Prescott H."/>
            <person name="Dolan L."/>
        </authorList>
    </citation>
    <scope>NUCLEOTIDE SEQUENCE [LARGE SCALE GENOMIC DNA]</scope>
    <source>
        <tissue evidence="5">Whole gametophyte</tissue>
    </source>
</reference>
<protein>
    <recommendedName>
        <fullName evidence="4">RING-type domain-containing protein</fullName>
    </recommendedName>
</protein>
<keyword evidence="3" id="KW-0812">Transmembrane</keyword>
<name>A0A176VCJ0_MARPO</name>
<gene>
    <name evidence="5" type="ORF">AXG93_2899s1000</name>
</gene>
<feature type="compositionally biased region" description="Gly residues" evidence="2">
    <location>
        <begin position="499"/>
        <end position="510"/>
    </location>
</feature>
<feature type="compositionally biased region" description="Polar residues" evidence="2">
    <location>
        <begin position="560"/>
        <end position="579"/>
    </location>
</feature>
<evidence type="ECO:0000256" key="3">
    <source>
        <dbReference type="SAM" id="Phobius"/>
    </source>
</evidence>
<dbReference type="GO" id="GO:0008270">
    <property type="term" value="F:zinc ion binding"/>
    <property type="evidence" value="ECO:0007669"/>
    <property type="project" value="UniProtKB-KW"/>
</dbReference>
<sequence>MQGVPPESAAPGMRQRKEQSKARPEWSVGRRRIPFVQESSHPVVSRARATETRSPQELRWKRTSVGLLACALLILIVQGREESVFLWRGPILGRKEEIGKNCVLFKQGGYGQGVEEFETNQRNRKKEGAVGASGFGKPTVDTRSRVNDCLTSKLWAANGFHMASALVRWVLLVNAGDKRVSFYQLLVTLGLVDWQFVSGVECRNIGPVDYATVFLFRVFMFIDNGLAAGMGPDASREERDSRFKGRVAVISFLTFILYPFLWAWTVIGSLWFTDAKTCPFVVYFPVGKEEGDVQVLTPLNLVIPNMRLQLPEEGQKWGFLIWLVFSYCGLICVACISAGKWLLRRQAHLQLVSHGSAPVSEFQVLFELIRVPDWAFLSVASGQENNIGQGGQDTVSYHPGLYLSPLQREEVEKLIQELPKFRLKGVPSECTACPICLDEFEVGTEVRGLPCAHNFHVACIDEWLRLNVKCPHCRCPVFPELDFSAGTPSPSQPYPGTERGSGSGGMGSVQGGSASTNNRSRLIRAHPGLGQSNLLRLQDLLRTMHSREPHFEEPVANVPPQETNYSETPQGPDQSSLSLTLKVDDGNSGDAEAPPDTALRDISSFQIGGSGGAEGSRHHMEPPVVVVVDRSPLDRM</sequence>
<feature type="region of interest" description="Disordered" evidence="2">
    <location>
        <begin position="484"/>
        <end position="516"/>
    </location>
</feature>
<dbReference type="Gene3D" id="3.30.40.10">
    <property type="entry name" value="Zinc/RING finger domain, C3HC4 (zinc finger)"/>
    <property type="match status" value="1"/>
</dbReference>
<keyword evidence="6" id="KW-1185">Reference proteome</keyword>
<dbReference type="SUPFAM" id="SSF57850">
    <property type="entry name" value="RING/U-box"/>
    <property type="match status" value="1"/>
</dbReference>
<feature type="transmembrane region" description="Helical" evidence="3">
    <location>
        <begin position="247"/>
        <end position="272"/>
    </location>
</feature>
<dbReference type="PANTHER" id="PTHR47179">
    <property type="entry name" value="E3 UBIQUITIN-PROTEIN LIGASE SIS3"/>
    <property type="match status" value="1"/>
</dbReference>
<evidence type="ECO:0000313" key="5">
    <source>
        <dbReference type="EMBL" id="OAE18072.1"/>
    </source>
</evidence>
<feature type="region of interest" description="Disordered" evidence="2">
    <location>
        <begin position="549"/>
        <end position="597"/>
    </location>
</feature>
<evidence type="ECO:0000259" key="4">
    <source>
        <dbReference type="PROSITE" id="PS50089"/>
    </source>
</evidence>
<feature type="region of interest" description="Disordered" evidence="2">
    <location>
        <begin position="1"/>
        <end position="31"/>
    </location>
</feature>
<dbReference type="PANTHER" id="PTHR47179:SF1">
    <property type="entry name" value="E3 UBIQUITIN-PROTEIN LIGASE SIS3"/>
    <property type="match status" value="1"/>
</dbReference>
<evidence type="ECO:0000313" key="6">
    <source>
        <dbReference type="Proteomes" id="UP000077202"/>
    </source>
</evidence>
<proteinExistence type="predicted"/>
<dbReference type="GO" id="GO:0010182">
    <property type="term" value="P:sugar mediated signaling pathway"/>
    <property type="evidence" value="ECO:0007669"/>
    <property type="project" value="InterPro"/>
</dbReference>